<evidence type="ECO:0008006" key="3">
    <source>
        <dbReference type="Google" id="ProtNLM"/>
    </source>
</evidence>
<comment type="caution">
    <text evidence="1">The sequence shown here is derived from an EMBL/GenBank/DDBJ whole genome shotgun (WGS) entry which is preliminary data.</text>
</comment>
<name>Q2CBT1_OCEGH</name>
<dbReference type="Proteomes" id="UP000003635">
    <property type="component" value="Unassembled WGS sequence"/>
</dbReference>
<dbReference type="EMBL" id="AAOT01000036">
    <property type="protein sequence ID" value="EAR50123.1"/>
    <property type="molecule type" value="Genomic_DNA"/>
</dbReference>
<dbReference type="OrthoDB" id="288532at2"/>
<dbReference type="AlphaFoldDB" id="Q2CBT1"/>
<dbReference type="SUPFAM" id="SSF52540">
    <property type="entry name" value="P-loop containing nucleoside triphosphate hydrolases"/>
    <property type="match status" value="1"/>
</dbReference>
<protein>
    <recommendedName>
        <fullName evidence="3">Sulfotransferase family protein</fullName>
    </recommendedName>
</protein>
<evidence type="ECO:0000313" key="2">
    <source>
        <dbReference type="Proteomes" id="UP000003635"/>
    </source>
</evidence>
<dbReference type="eggNOG" id="COG0457">
    <property type="taxonomic scope" value="Bacteria"/>
</dbReference>
<proteinExistence type="predicted"/>
<dbReference type="Gene3D" id="3.40.50.300">
    <property type="entry name" value="P-loop containing nucleotide triphosphate hydrolases"/>
    <property type="match status" value="1"/>
</dbReference>
<accession>Q2CBT1</accession>
<dbReference type="STRING" id="314256.OG2516_18935"/>
<dbReference type="InterPro" id="IPR027417">
    <property type="entry name" value="P-loop_NTPase"/>
</dbReference>
<dbReference type="HOGENOM" id="CLU_094945_1_0_5"/>
<organism evidence="1 2">
    <name type="scientific">Oceanicola granulosus (strain ATCC BAA-861 / DSM 15982 / KCTC 12143 / HTCC2516)</name>
    <dbReference type="NCBI Taxonomy" id="314256"/>
    <lineage>
        <taxon>Bacteria</taxon>
        <taxon>Pseudomonadati</taxon>
        <taxon>Pseudomonadota</taxon>
        <taxon>Alphaproteobacteria</taxon>
        <taxon>Rhodobacterales</taxon>
        <taxon>Roseobacteraceae</taxon>
        <taxon>Oceanicola</taxon>
    </lineage>
</organism>
<reference evidence="1 2" key="1">
    <citation type="journal article" date="2010" name="J. Bacteriol.">
        <title>Genome sequences of Oceanicola granulosus HTCC2516(T) and Oceanicola batsensis HTCC2597(TDelta).</title>
        <authorList>
            <person name="Thrash J.C."/>
            <person name="Cho J.C."/>
            <person name="Vergin K.L."/>
            <person name="Giovannoni S.J."/>
        </authorList>
    </citation>
    <scope>NUCLEOTIDE SEQUENCE [LARGE SCALE GENOMIC DNA]</scope>
    <source>
        <strain evidence="2">ATCC BAA-861 / DSM 15982 / KCTC 12143 / HTCC2516</strain>
    </source>
</reference>
<keyword evidence="2" id="KW-1185">Reference proteome</keyword>
<evidence type="ECO:0000313" key="1">
    <source>
        <dbReference type="EMBL" id="EAR50123.1"/>
    </source>
</evidence>
<sequence length="216" mass="25477">MLLSHAKKFIYIKTVKTAGTSVEVALQEHCLPPDRQIVSHEPYESDYGIVGARGQGARAHTWFNHMPARAIRKLIPEDTWESYTKICNIRNPWDKTVSWFHFAQPEMKSRPRNEVISAFRRTLYERLEANLNFGRDTNLYFIDGQPVCNEYIRYDRLQDDYARICRKLDIKNADLPQLKRTERGSGITYREYYDNDLRDHVAEAYSMEINVFGWSF</sequence>
<gene>
    <name evidence="1" type="ORF">OG2516_18935</name>
</gene>
<dbReference type="RefSeq" id="WP_007257281.1">
    <property type="nucleotide sequence ID" value="NZ_CH724112.1"/>
</dbReference>